<gene>
    <name evidence="1" type="ORF">K491DRAFT_579612</name>
</gene>
<protein>
    <submittedName>
        <fullName evidence="1">Uncharacterized protein</fullName>
    </submittedName>
</protein>
<feature type="non-terminal residue" evidence="1">
    <location>
        <position position="1"/>
    </location>
</feature>
<evidence type="ECO:0000313" key="2">
    <source>
        <dbReference type="Proteomes" id="UP000799324"/>
    </source>
</evidence>
<keyword evidence="2" id="KW-1185">Reference proteome</keyword>
<dbReference type="InterPro" id="IPR038921">
    <property type="entry name" value="YOR389W-like"/>
</dbReference>
<proteinExistence type="predicted"/>
<dbReference type="OrthoDB" id="10261782at2759"/>
<sequence>LNFTSPSPHIFHSVVTLLQTWPQNVFPNGHTIASVTIPRHTLLYHGRHDNDAVPSPEWLAFDNEMAYGIMGNMQDSRLLTYRTTRDVKAVYFDGASANLMGEGTMGQMVLLYNGSDNVPRRGGPGRGPPPGRWNPLEDEYFRARELCKWLRNHGLGGTGWGYEGIVRMNAGFELIWCDFESPSLKMVSNLNVSAPLLDMPDSASLGQYPGAMSGQGQAQRRIGMQDEGPHGPGMTDPREPFRDASNWFWFLAAAKRYHGESRIKLDACGIVSFYDSRLQNQSSARIQTDQLTLNLTSDGKWEASSDKEHRDAGLQKLMKRRRQHTLNHVGKHDARLIHAELEQSLKRNLMDRACDDVDWSYIAREIMTWYDRGLQDVQQQLRVDIKRTGGGQQELREWLQLTRALTHWFLLPFIEYP</sequence>
<dbReference type="PANTHER" id="PTHR35204">
    <property type="entry name" value="YALI0A21131P"/>
    <property type="match status" value="1"/>
</dbReference>
<dbReference type="EMBL" id="MU004439">
    <property type="protein sequence ID" value="KAF2650954.1"/>
    <property type="molecule type" value="Genomic_DNA"/>
</dbReference>
<dbReference type="AlphaFoldDB" id="A0A6A6SXM8"/>
<dbReference type="Proteomes" id="UP000799324">
    <property type="component" value="Unassembled WGS sequence"/>
</dbReference>
<dbReference type="PANTHER" id="PTHR35204:SF1">
    <property type="entry name" value="ENTEROTOXIN"/>
    <property type="match status" value="1"/>
</dbReference>
<evidence type="ECO:0000313" key="1">
    <source>
        <dbReference type="EMBL" id="KAF2650954.1"/>
    </source>
</evidence>
<organism evidence="1 2">
    <name type="scientific">Lophiostoma macrostomum CBS 122681</name>
    <dbReference type="NCBI Taxonomy" id="1314788"/>
    <lineage>
        <taxon>Eukaryota</taxon>
        <taxon>Fungi</taxon>
        <taxon>Dikarya</taxon>
        <taxon>Ascomycota</taxon>
        <taxon>Pezizomycotina</taxon>
        <taxon>Dothideomycetes</taxon>
        <taxon>Pleosporomycetidae</taxon>
        <taxon>Pleosporales</taxon>
        <taxon>Lophiostomataceae</taxon>
        <taxon>Lophiostoma</taxon>
    </lineage>
</organism>
<feature type="non-terminal residue" evidence="1">
    <location>
        <position position="417"/>
    </location>
</feature>
<accession>A0A6A6SXM8</accession>
<reference evidence="1" key="1">
    <citation type="journal article" date="2020" name="Stud. Mycol.">
        <title>101 Dothideomycetes genomes: a test case for predicting lifestyles and emergence of pathogens.</title>
        <authorList>
            <person name="Haridas S."/>
            <person name="Albert R."/>
            <person name="Binder M."/>
            <person name="Bloem J."/>
            <person name="Labutti K."/>
            <person name="Salamov A."/>
            <person name="Andreopoulos B."/>
            <person name="Baker S."/>
            <person name="Barry K."/>
            <person name="Bills G."/>
            <person name="Bluhm B."/>
            <person name="Cannon C."/>
            <person name="Castanera R."/>
            <person name="Culley D."/>
            <person name="Daum C."/>
            <person name="Ezra D."/>
            <person name="Gonzalez J."/>
            <person name="Henrissat B."/>
            <person name="Kuo A."/>
            <person name="Liang C."/>
            <person name="Lipzen A."/>
            <person name="Lutzoni F."/>
            <person name="Magnuson J."/>
            <person name="Mondo S."/>
            <person name="Nolan M."/>
            <person name="Ohm R."/>
            <person name="Pangilinan J."/>
            <person name="Park H.-J."/>
            <person name="Ramirez L."/>
            <person name="Alfaro M."/>
            <person name="Sun H."/>
            <person name="Tritt A."/>
            <person name="Yoshinaga Y."/>
            <person name="Zwiers L.-H."/>
            <person name="Turgeon B."/>
            <person name="Goodwin S."/>
            <person name="Spatafora J."/>
            <person name="Crous P."/>
            <person name="Grigoriev I."/>
        </authorList>
    </citation>
    <scope>NUCLEOTIDE SEQUENCE</scope>
    <source>
        <strain evidence="1">CBS 122681</strain>
    </source>
</reference>
<name>A0A6A6SXM8_9PLEO</name>